<feature type="domain" description="PiggyBac transposable element-derived protein" evidence="2">
    <location>
        <begin position="59"/>
        <end position="125"/>
    </location>
</feature>
<dbReference type="PANTHER" id="PTHR46599:SF3">
    <property type="entry name" value="PIGGYBAC TRANSPOSABLE ELEMENT-DERIVED PROTEIN 4"/>
    <property type="match status" value="1"/>
</dbReference>
<dbReference type="InterPro" id="IPR029526">
    <property type="entry name" value="PGBD"/>
</dbReference>
<evidence type="ECO:0000256" key="1">
    <source>
        <dbReference type="SAM" id="MobiDB-lite"/>
    </source>
</evidence>
<evidence type="ECO:0000313" key="4">
    <source>
        <dbReference type="Proteomes" id="UP001159363"/>
    </source>
</evidence>
<evidence type="ECO:0000313" key="3">
    <source>
        <dbReference type="EMBL" id="KAJ8885238.1"/>
    </source>
</evidence>
<dbReference type="PANTHER" id="PTHR46599">
    <property type="entry name" value="PIGGYBAC TRANSPOSABLE ELEMENT-DERIVED PROTEIN 4"/>
    <property type="match status" value="1"/>
</dbReference>
<sequence length="175" mass="19675">MNESGASDKGLPKETFIDSSSERDSDISDSDPCYLPPSIEYEETDDSTSESETGYDKDCLALVERLMTDILDKGHVVYMDIFYSSLAVFDFLWGKTTLAFGTCMVNRKQMPKDDVKSKLMRDKVVFTDVLTLSTLHKATISQVDAKSKNRVLKQTKPDVILDYNIDKMGDDQVIS</sequence>
<dbReference type="EMBL" id="JARBHB010000004">
    <property type="protein sequence ID" value="KAJ8885238.1"/>
    <property type="molecule type" value="Genomic_DNA"/>
</dbReference>
<feature type="compositionally biased region" description="Acidic residues" evidence="1">
    <location>
        <begin position="40"/>
        <end position="49"/>
    </location>
</feature>
<dbReference type="Proteomes" id="UP001159363">
    <property type="component" value="Chromosome X"/>
</dbReference>
<feature type="region of interest" description="Disordered" evidence="1">
    <location>
        <begin position="1"/>
        <end position="53"/>
    </location>
</feature>
<protein>
    <recommendedName>
        <fullName evidence="2">PiggyBac transposable element-derived protein domain-containing protein</fullName>
    </recommendedName>
</protein>
<gene>
    <name evidence="3" type="ORF">PR048_011434</name>
</gene>
<name>A0ABQ9HLK5_9NEOP</name>
<organism evidence="3 4">
    <name type="scientific">Dryococelus australis</name>
    <dbReference type="NCBI Taxonomy" id="614101"/>
    <lineage>
        <taxon>Eukaryota</taxon>
        <taxon>Metazoa</taxon>
        <taxon>Ecdysozoa</taxon>
        <taxon>Arthropoda</taxon>
        <taxon>Hexapoda</taxon>
        <taxon>Insecta</taxon>
        <taxon>Pterygota</taxon>
        <taxon>Neoptera</taxon>
        <taxon>Polyneoptera</taxon>
        <taxon>Phasmatodea</taxon>
        <taxon>Verophasmatodea</taxon>
        <taxon>Anareolatae</taxon>
        <taxon>Phasmatidae</taxon>
        <taxon>Eurycanthinae</taxon>
        <taxon>Dryococelus</taxon>
    </lineage>
</organism>
<dbReference type="Pfam" id="PF13843">
    <property type="entry name" value="DDE_Tnp_1_7"/>
    <property type="match status" value="1"/>
</dbReference>
<proteinExistence type="predicted"/>
<evidence type="ECO:0000259" key="2">
    <source>
        <dbReference type="Pfam" id="PF13843"/>
    </source>
</evidence>
<feature type="compositionally biased region" description="Basic and acidic residues" evidence="1">
    <location>
        <begin position="10"/>
        <end position="26"/>
    </location>
</feature>
<accession>A0ABQ9HLK5</accession>
<keyword evidence="4" id="KW-1185">Reference proteome</keyword>
<comment type="caution">
    <text evidence="3">The sequence shown here is derived from an EMBL/GenBank/DDBJ whole genome shotgun (WGS) entry which is preliminary data.</text>
</comment>
<reference evidence="3 4" key="1">
    <citation type="submission" date="2023-02" db="EMBL/GenBank/DDBJ databases">
        <title>LHISI_Scaffold_Assembly.</title>
        <authorList>
            <person name="Stuart O.P."/>
            <person name="Cleave R."/>
            <person name="Magrath M.J.L."/>
            <person name="Mikheyev A.S."/>
        </authorList>
    </citation>
    <scope>NUCLEOTIDE SEQUENCE [LARGE SCALE GENOMIC DNA]</scope>
    <source>
        <strain evidence="3">Daus_M_001</strain>
        <tissue evidence="3">Leg muscle</tissue>
    </source>
</reference>